<dbReference type="EMBL" id="JARPZN010000005">
    <property type="protein sequence ID" value="MDT2690390.1"/>
    <property type="molecule type" value="Genomic_DNA"/>
</dbReference>
<accession>A0A2K3QTY1</accession>
<dbReference type="GO" id="GO:0043565">
    <property type="term" value="F:sequence-specific DNA binding"/>
    <property type="evidence" value="ECO:0007669"/>
    <property type="project" value="InterPro"/>
</dbReference>
<evidence type="ECO:0000313" key="5">
    <source>
        <dbReference type="EMBL" id="MBA0973681.1"/>
    </source>
</evidence>
<organism evidence="7 11">
    <name type="scientific">Enterococcus gallinarum</name>
    <dbReference type="NCBI Taxonomy" id="1353"/>
    <lineage>
        <taxon>Bacteria</taxon>
        <taxon>Bacillati</taxon>
        <taxon>Bacillota</taxon>
        <taxon>Bacilli</taxon>
        <taxon>Lactobacillales</taxon>
        <taxon>Enterococcaceae</taxon>
        <taxon>Enterococcus</taxon>
    </lineage>
</organism>
<evidence type="ECO:0000313" key="9">
    <source>
        <dbReference type="Proteomes" id="UP000516696"/>
    </source>
</evidence>
<keyword evidence="1" id="KW-0805">Transcription regulation</keyword>
<gene>
    <name evidence="8" type="ORF">EGM181_09695</name>
    <name evidence="5" type="ORF">HWH42_14005</name>
    <name evidence="7" type="ORF">P7E30_09265</name>
    <name evidence="6" type="ORF">QRX88_13130</name>
</gene>
<sequence length="314" mass="35973">MHAWEAIQKTLDHIEANLAETIEIDELAKVAALSPFYYQRLFTRLVKSSVREYIKLRRLAVAATYLQEQQRRIIDVALEVGFNNPISFSRSFKEVYGISPSHYQKQLLPLQNFDKPDLSLSHIVVEEGEPLISEGVVLAIQQKTMDQPRVFNGIVGYYPFKYGKMLGERTGVDPVEKIWQDFFHACANHPFLRAETLIGVSYPGEAPAGHSSYFVGAESVTGRYEKDMSHLTSWTLPARDYVVCSFETTKAQMIVGMGKAMRYTRFWLKKHGLIADGFFPELYRQSQAEIMIVELWIPFKTRENFQGGKTNDEL</sequence>
<proteinExistence type="predicted"/>
<dbReference type="SMART" id="SM00342">
    <property type="entry name" value="HTH_ARAC"/>
    <property type="match status" value="1"/>
</dbReference>
<dbReference type="Gene3D" id="3.20.80.10">
    <property type="entry name" value="Regulatory factor, effector binding domain"/>
    <property type="match status" value="1"/>
</dbReference>
<reference evidence="5 10" key="2">
    <citation type="submission" date="2020-06" db="EMBL/GenBank/DDBJ databases">
        <title>Crossreactivity between MHC class I-restricted antigens from cancer cells and an enterococcal bacteriophage.</title>
        <authorList>
            <person name="Fluckiger A."/>
            <person name="Daillere R."/>
            <person name="Sassi M."/>
            <person name="Cattoir V."/>
            <person name="Kroemer G."/>
            <person name="Zitvogel L."/>
        </authorList>
    </citation>
    <scope>NUCLEOTIDE SEQUENCE [LARGE SCALE GENOMIC DNA]</scope>
    <source>
        <strain evidence="5 10">EG4</strain>
    </source>
</reference>
<dbReference type="PRINTS" id="PR00032">
    <property type="entry name" value="HTHARAC"/>
</dbReference>
<dbReference type="Pfam" id="PF12833">
    <property type="entry name" value="HTH_18"/>
    <property type="match status" value="1"/>
</dbReference>
<dbReference type="Proteomes" id="UP000516696">
    <property type="component" value="Chromosome"/>
</dbReference>
<dbReference type="EMBL" id="JABXJK010000075">
    <property type="protein sequence ID" value="MBA0973681.1"/>
    <property type="molecule type" value="Genomic_DNA"/>
</dbReference>
<evidence type="ECO:0000259" key="4">
    <source>
        <dbReference type="PROSITE" id="PS01124"/>
    </source>
</evidence>
<dbReference type="SUPFAM" id="SSF55136">
    <property type="entry name" value="Probable bacterial effector-binding domain"/>
    <property type="match status" value="1"/>
</dbReference>
<dbReference type="InterPro" id="IPR018060">
    <property type="entry name" value="HTH_AraC"/>
</dbReference>
<dbReference type="PANTHER" id="PTHR47504">
    <property type="entry name" value="RIGHT ORIGIN-BINDING PROTEIN"/>
    <property type="match status" value="1"/>
</dbReference>
<evidence type="ECO:0000313" key="10">
    <source>
        <dbReference type="Proteomes" id="UP000571857"/>
    </source>
</evidence>
<dbReference type="InterPro" id="IPR050959">
    <property type="entry name" value="MarA-like"/>
</dbReference>
<evidence type="ECO:0000313" key="11">
    <source>
        <dbReference type="Proteomes" id="UP001183682"/>
    </source>
</evidence>
<dbReference type="RefSeq" id="WP_103300877.1">
    <property type="nucleotide sequence ID" value="NZ_BSYC01000001.1"/>
</dbReference>
<dbReference type="GO" id="GO:0003700">
    <property type="term" value="F:DNA-binding transcription factor activity"/>
    <property type="evidence" value="ECO:0007669"/>
    <property type="project" value="InterPro"/>
</dbReference>
<dbReference type="PANTHER" id="PTHR47504:SF5">
    <property type="entry name" value="RIGHT ORIGIN-BINDING PROTEIN"/>
    <property type="match status" value="1"/>
</dbReference>
<keyword evidence="3" id="KW-0804">Transcription</keyword>
<dbReference type="InterPro" id="IPR018062">
    <property type="entry name" value="HTH_AraC-typ_CS"/>
</dbReference>
<evidence type="ECO:0000256" key="3">
    <source>
        <dbReference type="ARBA" id="ARBA00023163"/>
    </source>
</evidence>
<evidence type="ECO:0000256" key="2">
    <source>
        <dbReference type="ARBA" id="ARBA00023125"/>
    </source>
</evidence>
<dbReference type="EMBL" id="CP050485">
    <property type="protein sequence ID" value="QOG27503.1"/>
    <property type="molecule type" value="Genomic_DNA"/>
</dbReference>
<dbReference type="Proteomes" id="UP001183682">
    <property type="component" value="Unassembled WGS sequence"/>
</dbReference>
<feature type="domain" description="HTH araC/xylS-type" evidence="4">
    <location>
        <begin position="8"/>
        <end position="106"/>
    </location>
</feature>
<dbReference type="AlphaFoldDB" id="A0A2K3QTY1"/>
<dbReference type="InterPro" id="IPR009057">
    <property type="entry name" value="Homeodomain-like_sf"/>
</dbReference>
<dbReference type="SUPFAM" id="SSF46689">
    <property type="entry name" value="Homeodomain-like"/>
    <property type="match status" value="2"/>
</dbReference>
<evidence type="ECO:0000256" key="1">
    <source>
        <dbReference type="ARBA" id="ARBA00023015"/>
    </source>
</evidence>
<dbReference type="InterPro" id="IPR011256">
    <property type="entry name" value="Reg_factor_effector_dom_sf"/>
</dbReference>
<protein>
    <submittedName>
        <fullName evidence="7">AraC family transcriptional regulator</fullName>
    </submittedName>
</protein>
<dbReference type="EMBL" id="JASUBT010000009">
    <property type="protein sequence ID" value="MDL4936665.1"/>
    <property type="molecule type" value="Genomic_DNA"/>
</dbReference>
<dbReference type="Proteomes" id="UP001241571">
    <property type="component" value="Unassembled WGS sequence"/>
</dbReference>
<name>A0A2K3QTY1_ENTGA</name>
<dbReference type="InterPro" id="IPR020449">
    <property type="entry name" value="Tscrpt_reg_AraC-type_HTH"/>
</dbReference>
<dbReference type="PROSITE" id="PS00041">
    <property type="entry name" value="HTH_ARAC_FAMILY_1"/>
    <property type="match status" value="1"/>
</dbReference>
<evidence type="ECO:0000313" key="12">
    <source>
        <dbReference type="Proteomes" id="UP001241571"/>
    </source>
</evidence>
<evidence type="ECO:0000313" key="7">
    <source>
        <dbReference type="EMBL" id="MDT2690390.1"/>
    </source>
</evidence>
<reference evidence="7" key="3">
    <citation type="submission" date="2023-03" db="EMBL/GenBank/DDBJ databases">
        <authorList>
            <person name="Shen W."/>
            <person name="Cai J."/>
        </authorList>
    </citation>
    <scope>NUCLEOTIDE SEQUENCE</scope>
    <source>
        <strain evidence="7">K69-2</strain>
    </source>
</reference>
<reference evidence="8 9" key="1">
    <citation type="submission" date="2020-03" db="EMBL/GenBank/DDBJ databases">
        <title>Characterization of ganglioside-mimicking enterococci.</title>
        <authorList>
            <person name="Patry R.T."/>
            <person name="Nothaft H."/>
            <person name="Bridger R."/>
            <person name="Shajahan A."/>
            <person name="Huynh S."/>
            <person name="Sanchez S."/>
            <person name="Azadi P."/>
            <person name="Cooper K."/>
            <person name="Miller W.G."/>
            <person name="Parker C.T."/>
            <person name="Wells L."/>
            <person name="Szymanski C.M."/>
        </authorList>
    </citation>
    <scope>NUCLEOTIDE SEQUENCE [LARGE SCALE GENOMIC DNA]</scope>
    <source>
        <strain evidence="8 9">EGM181</strain>
    </source>
</reference>
<evidence type="ECO:0000313" key="8">
    <source>
        <dbReference type="EMBL" id="QOG27503.1"/>
    </source>
</evidence>
<keyword evidence="2" id="KW-0238">DNA-binding</keyword>
<evidence type="ECO:0000313" key="6">
    <source>
        <dbReference type="EMBL" id="MDL4936665.1"/>
    </source>
</evidence>
<dbReference type="PROSITE" id="PS01124">
    <property type="entry name" value="HTH_ARAC_FAMILY_2"/>
    <property type="match status" value="1"/>
</dbReference>
<reference evidence="6 12" key="4">
    <citation type="submission" date="2023-06" db="EMBL/GenBank/DDBJ databases">
        <title>Acute promotion of culturable opportunistic pathogens and persistent increase of antibiotic resistance following antibiotic exposure in mouse gut microbiota.</title>
        <authorList>
            <person name="Li L."/>
            <person name="Wang B."/>
            <person name="Sun Y."/>
            <person name="Wang M."/>
            <person name="Xu H."/>
        </authorList>
    </citation>
    <scope>NUCLEOTIDE SEQUENCE [LARGE SCALE GENOMIC DNA]</scope>
    <source>
        <strain evidence="6 12">CRI2_2</strain>
    </source>
</reference>
<dbReference type="Gene3D" id="1.10.10.60">
    <property type="entry name" value="Homeodomain-like"/>
    <property type="match status" value="2"/>
</dbReference>
<dbReference type="Proteomes" id="UP000571857">
    <property type="component" value="Unassembled WGS sequence"/>
</dbReference>